<name>D3IZ25_9POXV</name>
<dbReference type="InterPro" id="IPR005005">
    <property type="entry name" value="Poxvirus_F12L"/>
</dbReference>
<evidence type="ECO:0000256" key="2">
    <source>
        <dbReference type="ARBA" id="ARBA00004311"/>
    </source>
</evidence>
<protein>
    <submittedName>
        <fullName evidence="7">EEV maturation protein</fullName>
    </submittedName>
</protein>
<dbReference type="GO" id="GO:0016032">
    <property type="term" value="P:viral process"/>
    <property type="evidence" value="ECO:0007669"/>
    <property type="project" value="InterPro"/>
</dbReference>
<dbReference type="GO" id="GO:0044174">
    <property type="term" value="C:host cell endosome"/>
    <property type="evidence" value="ECO:0007669"/>
    <property type="project" value="UniProtKB-SubCell"/>
</dbReference>
<comment type="subcellular location">
    <subcellularLocation>
        <location evidence="2">Host endosome</location>
    </subcellularLocation>
    <subcellularLocation>
        <location evidence="1">Virion membrane</location>
    </subcellularLocation>
</comment>
<evidence type="ECO:0000256" key="6">
    <source>
        <dbReference type="ARBA" id="ARBA00023136"/>
    </source>
</evidence>
<sequence length="645" mass="70287">MLGFWGKVCSGVSGRQAWDEQPLTDLVPGEYALAKARDGKTMIFDAEGVRAAAVVLPSLKSVRISCTFIEARTDAVAPPLAPAPATQRFAIVSRHDPACYIPDSASPFLDILRQRAEVEPDLRAAFEDSPPPRDAHSMDELNQWLSDVGLYDLRMVSHDAVRRLGTPVRSQTLLDLMNVCCVGSYAVWIKDPANYTRPETEVLSHDVRTAASAASWAQPHIHTPSGNSVAAWFVYRFGSDGRVRLNSIVTHPGPVFSGDSARLVVRDFLMWLTTCRESITVYGFYSSFFDTRQVMELAGKGWTRISENTLLSRLGNRVAFVDLARFAPATLFSEYCEFWGGTCVDVPEDVVSADESAAAAEEAAASAAQALSDAALAHQAALARIFPSCDMAAFRGLREMVLANAARGCGACPVHFSALNMVEAALFLEETGASPVPADARCFRLAYPLREVASQLYPVGKPRVVSKLTRGLLAIALCEVTRSAEVKIPVLFDPADEESLCFSAVLTSVDIETAQQLKGYEIRVLCALEWARSEEVLKTGLEAQMTATRELNIPQTSNLMSRIASMPLALEADDSPSGRCSAVVRAFAASYSRRAVHGFIERVDCHFTSAFVLRHGPDRFWVRERAARCLAGVPGIQEVLPSVSR</sequence>
<evidence type="ECO:0000256" key="1">
    <source>
        <dbReference type="ARBA" id="ARBA00004182"/>
    </source>
</evidence>
<keyword evidence="6" id="KW-0472">Membrane</keyword>
<dbReference type="Proteomes" id="UP000168163">
    <property type="component" value="Segment"/>
</dbReference>
<evidence type="ECO:0000256" key="5">
    <source>
        <dbReference type="ARBA" id="ARBA00023046"/>
    </source>
</evidence>
<dbReference type="EMBL" id="GQ329669">
    <property type="protein sequence ID" value="ADC53779.1"/>
    <property type="molecule type" value="Genomic_DNA"/>
</dbReference>
<keyword evidence="3" id="KW-0946">Virion</keyword>
<accession>D3IZ25</accession>
<keyword evidence="5" id="KW-1039">Host endosome</keyword>
<evidence type="ECO:0000256" key="3">
    <source>
        <dbReference type="ARBA" id="ARBA00022844"/>
    </source>
</evidence>
<evidence type="ECO:0000256" key="4">
    <source>
        <dbReference type="ARBA" id="ARBA00023026"/>
    </source>
</evidence>
<dbReference type="PIRSF" id="PIRSF015793">
    <property type="entry name" value="VAC_EEV"/>
    <property type="match status" value="1"/>
</dbReference>
<reference evidence="7 8" key="1">
    <citation type="journal article" date="2010" name="J. Gen. Virol.">
        <title>The genome of pseudocowpoxvirus: comparison of a reindeer isolate and a reference strain.</title>
        <authorList>
            <person name="Hautaniemi M."/>
            <person name="Ueda N."/>
            <person name="Tuimala J."/>
            <person name="Mercer A.A."/>
            <person name="Lahdenpera J."/>
            <person name="McInnes C.J."/>
        </authorList>
    </citation>
    <scope>NUCLEOTIDE SEQUENCE [LARGE SCALE GENOMIC DNA]</scope>
    <source>
        <strain evidence="7">F00.120R</strain>
    </source>
</reference>
<keyword evidence="4" id="KW-0843">Virulence</keyword>
<evidence type="ECO:0000313" key="7">
    <source>
        <dbReference type="EMBL" id="ADC53779.1"/>
    </source>
</evidence>
<dbReference type="Pfam" id="PF03337">
    <property type="entry name" value="Pox_F12L"/>
    <property type="match status" value="1"/>
</dbReference>
<organism evidence="7 8">
    <name type="scientific">Pseudocowpox virus</name>
    <dbReference type="NCBI Taxonomy" id="129726"/>
    <lineage>
        <taxon>Viruses</taxon>
        <taxon>Varidnaviria</taxon>
        <taxon>Bamfordvirae</taxon>
        <taxon>Nucleocytoviricota</taxon>
        <taxon>Pokkesviricetes</taxon>
        <taxon>Chitovirales</taxon>
        <taxon>Poxviridae</taxon>
        <taxon>Chordopoxvirinae</taxon>
        <taxon>Parapoxvirus</taxon>
        <taxon>Parapoxvirus pseudocowpox</taxon>
    </lineage>
</organism>
<dbReference type="GO" id="GO:0055036">
    <property type="term" value="C:virion membrane"/>
    <property type="evidence" value="ECO:0007669"/>
    <property type="project" value="UniProtKB-SubCell"/>
</dbReference>
<evidence type="ECO:0000313" key="8">
    <source>
        <dbReference type="Proteomes" id="UP000168163"/>
    </source>
</evidence>
<proteinExistence type="predicted"/>